<dbReference type="Proteomes" id="UP000306758">
    <property type="component" value="Unassembled WGS sequence"/>
</dbReference>
<feature type="transmembrane region" description="Helical" evidence="6">
    <location>
        <begin position="327"/>
        <end position="347"/>
    </location>
</feature>
<evidence type="ECO:0000256" key="2">
    <source>
        <dbReference type="ARBA" id="ARBA00009598"/>
    </source>
</evidence>
<evidence type="ECO:0000313" key="11">
    <source>
        <dbReference type="Proteomes" id="UP001206350"/>
    </source>
</evidence>
<evidence type="ECO:0000256" key="5">
    <source>
        <dbReference type="ARBA" id="ARBA00023136"/>
    </source>
</evidence>
<feature type="transmembrane region" description="Helical" evidence="6">
    <location>
        <begin position="97"/>
        <end position="115"/>
    </location>
</feature>
<dbReference type="PROSITE" id="PS00942">
    <property type="entry name" value="GLPT"/>
    <property type="match status" value="1"/>
</dbReference>
<feature type="transmembrane region" description="Helical" evidence="6">
    <location>
        <begin position="260"/>
        <end position="278"/>
    </location>
</feature>
<dbReference type="EMBL" id="JALJCU010000029">
    <property type="protein sequence ID" value="MCQ9122220.1"/>
    <property type="molecule type" value="Genomic_DNA"/>
</dbReference>
<feature type="transmembrane region" description="Helical" evidence="6">
    <location>
        <begin position="392"/>
        <end position="411"/>
    </location>
</feature>
<dbReference type="GO" id="GO:0035435">
    <property type="term" value="P:phosphate ion transmembrane transport"/>
    <property type="evidence" value="ECO:0007669"/>
    <property type="project" value="TreeGrafter"/>
</dbReference>
<name>A0A1V3K4Z6_9PAST</name>
<feature type="transmembrane region" description="Helical" evidence="6">
    <location>
        <begin position="65"/>
        <end position="85"/>
    </location>
</feature>
<dbReference type="InterPro" id="IPR021159">
    <property type="entry name" value="Sugar-P_transporter_CS"/>
</dbReference>
<evidence type="ECO:0000256" key="4">
    <source>
        <dbReference type="ARBA" id="ARBA00022989"/>
    </source>
</evidence>
<feature type="domain" description="Major facilitator superfamily (MFS) profile" evidence="7">
    <location>
        <begin position="27"/>
        <end position="450"/>
    </location>
</feature>
<dbReference type="InterPro" id="IPR051337">
    <property type="entry name" value="OPA_Antiporter"/>
</dbReference>
<dbReference type="Gene3D" id="1.20.1250.20">
    <property type="entry name" value="MFS general substrate transporter like domains"/>
    <property type="match status" value="2"/>
</dbReference>
<dbReference type="InterPro" id="IPR000849">
    <property type="entry name" value="Sugar_P_transporter"/>
</dbReference>
<dbReference type="CDD" id="cd17345">
    <property type="entry name" value="MFS_GlpT"/>
    <property type="match status" value="1"/>
</dbReference>
<dbReference type="GO" id="GO:0012505">
    <property type="term" value="C:endomembrane system"/>
    <property type="evidence" value="ECO:0007669"/>
    <property type="project" value="UniProtKB-SubCell"/>
</dbReference>
<comment type="subcellular location">
    <subcellularLocation>
        <location evidence="1">Endomembrane system</location>
        <topology evidence="1">Multi-pass membrane protein</topology>
    </subcellularLocation>
</comment>
<reference evidence="8" key="3">
    <citation type="submission" date="2023-08" db="EMBL/GenBank/DDBJ databases">
        <authorList>
            <person name="Greenberg J.M."/>
            <person name="Romero R."/>
            <person name="Winters A.D."/>
            <person name="Galaz J."/>
            <person name="Garcia-Flores V."/>
            <person name="Arenas-Hernandez M."/>
            <person name="Panzer J."/>
            <person name="Shaffer Z."/>
            <person name="Kracht D.J."/>
            <person name="Gomez-Lopez N."/>
            <person name="Theis K.R."/>
        </authorList>
    </citation>
    <scope>NUCLEOTIDE SEQUENCE</scope>
    <source>
        <strain evidence="8">MAC-C1-H1</strain>
    </source>
</reference>
<reference evidence="9 10" key="1">
    <citation type="journal article" date="2019" name="Vet. Microbiol.">
        <title>Development of multi locus sequence typing (MLST) of Rodentibacter pneumotropicus.</title>
        <authorList>
            <person name="Adhikary S."/>
            <person name="Bisgaard M."/>
            <person name="Boot R."/>
            <person name="Benga L."/>
            <person name="Nicklas W."/>
            <person name="Christensen H."/>
        </authorList>
    </citation>
    <scope>NUCLEOTIDE SEQUENCE [LARGE SCALE GENOMIC DNA]</scope>
    <source>
        <strain evidence="9 10">Ac84</strain>
    </source>
</reference>
<gene>
    <name evidence="8" type="primary">uhpT</name>
    <name evidence="9" type="ORF">D3M78_09070</name>
    <name evidence="8" type="ORF">MUU45_002283</name>
</gene>
<dbReference type="InterPro" id="IPR036259">
    <property type="entry name" value="MFS_trans_sf"/>
</dbReference>
<sequence length="462" mass="50803">MLNFLNEVRKPTLDLPIEERRKMWFKPFMQSYLVVFFGYMGMYLVRKNFNIAQNDLIDTYGLTKTQLGMIGLGFSITYGIGKTVVSYYADGKNTKQFVPFMLILSALCMLGFSASMGSGSIAIFLMVAFYALSGFFQSTGGSSSYSTITKWTPRKKRGTFLGFWNLSHNVGGAAAAGVALFGANAFFDGHVIGMFVFPSIVALIIGFIGLRYGSDSPEAYGLGKAEELFGEEISEEDKDAEENQLTKKQIFIQYVLKNKVIWLLCFANIFLYIVRIGIDQWSPVYAYQELGFSKDAAISGFALFEIGALVGTFLWGYLSDLANGRRTLLACVALILIVFSLEFYQFATNETMYLVTLFILGFLVFGPQLLIGVAAVGFVPKKAIAVADGVKGTFAYLIGDSFAKLGLGMIADGTPILGLTGWAGTFAALDISAVVCMVLLAFVAIAEERKIRYLKKRETKKS</sequence>
<evidence type="ECO:0000256" key="6">
    <source>
        <dbReference type="SAM" id="Phobius"/>
    </source>
</evidence>
<dbReference type="PANTHER" id="PTHR43826">
    <property type="entry name" value="GLUCOSE-6-PHOSPHATE EXCHANGER SLC37A4"/>
    <property type="match status" value="1"/>
</dbReference>
<dbReference type="PROSITE" id="PS50850">
    <property type="entry name" value="MFS"/>
    <property type="match status" value="1"/>
</dbReference>
<protein>
    <submittedName>
        <fullName evidence="9">Hexose-6-phosphate:phosphate antiporter</fullName>
    </submittedName>
</protein>
<dbReference type="Pfam" id="PF07690">
    <property type="entry name" value="MFS_1"/>
    <property type="match status" value="1"/>
</dbReference>
<comment type="caution">
    <text evidence="9">The sequence shown here is derived from an EMBL/GenBank/DDBJ whole genome shotgun (WGS) entry which is preliminary data.</text>
</comment>
<keyword evidence="3 6" id="KW-0812">Transmembrane</keyword>
<evidence type="ECO:0000313" key="9">
    <source>
        <dbReference type="EMBL" id="THA07698.1"/>
    </source>
</evidence>
<dbReference type="InterPro" id="IPR011701">
    <property type="entry name" value="MFS"/>
</dbReference>
<proteinExistence type="inferred from homology"/>
<dbReference type="AlphaFoldDB" id="A0A1V3K4Z6"/>
<keyword evidence="11" id="KW-1185">Reference proteome</keyword>
<evidence type="ECO:0000313" key="8">
    <source>
        <dbReference type="EMBL" id="MCQ9122220.1"/>
    </source>
</evidence>
<evidence type="ECO:0000313" key="10">
    <source>
        <dbReference type="Proteomes" id="UP000306758"/>
    </source>
</evidence>
<dbReference type="NCBIfam" id="TIGR00881">
    <property type="entry name" value="2A0104"/>
    <property type="match status" value="1"/>
</dbReference>
<feature type="transmembrane region" description="Helical" evidence="6">
    <location>
        <begin position="121"/>
        <end position="139"/>
    </location>
</feature>
<organism evidence="9 10">
    <name type="scientific">Rodentibacter pneumotropicus</name>
    <dbReference type="NCBI Taxonomy" id="758"/>
    <lineage>
        <taxon>Bacteria</taxon>
        <taxon>Pseudomonadati</taxon>
        <taxon>Pseudomonadota</taxon>
        <taxon>Gammaproteobacteria</taxon>
        <taxon>Pasteurellales</taxon>
        <taxon>Pasteurellaceae</taxon>
        <taxon>Rodentibacter</taxon>
    </lineage>
</organism>
<comment type="similarity">
    <text evidence="2">Belongs to the major facilitator superfamily. Organophosphate:Pi antiporter (OPA) (TC 2.A.1.4) family.</text>
</comment>
<dbReference type="eggNOG" id="COG2271">
    <property type="taxonomic scope" value="Bacteria"/>
</dbReference>
<feature type="transmembrane region" description="Helical" evidence="6">
    <location>
        <begin position="298"/>
        <end position="318"/>
    </location>
</feature>
<dbReference type="GO" id="GO:0005886">
    <property type="term" value="C:plasma membrane"/>
    <property type="evidence" value="ECO:0007669"/>
    <property type="project" value="TreeGrafter"/>
</dbReference>
<evidence type="ECO:0000256" key="3">
    <source>
        <dbReference type="ARBA" id="ARBA00022692"/>
    </source>
</evidence>
<dbReference type="SUPFAM" id="SSF103473">
    <property type="entry name" value="MFS general substrate transporter"/>
    <property type="match status" value="1"/>
</dbReference>
<feature type="transmembrane region" description="Helical" evidence="6">
    <location>
        <begin position="423"/>
        <end position="446"/>
    </location>
</feature>
<dbReference type="NCBIfam" id="NF007107">
    <property type="entry name" value="PRK09556.1"/>
    <property type="match status" value="1"/>
</dbReference>
<dbReference type="Proteomes" id="UP001206350">
    <property type="component" value="Unassembled WGS sequence"/>
</dbReference>
<dbReference type="InterPro" id="IPR020846">
    <property type="entry name" value="MFS_dom"/>
</dbReference>
<feature type="transmembrane region" description="Helical" evidence="6">
    <location>
        <begin position="353"/>
        <end position="380"/>
    </location>
</feature>
<dbReference type="EMBL" id="QXNI01000055">
    <property type="protein sequence ID" value="THA07698.1"/>
    <property type="molecule type" value="Genomic_DNA"/>
</dbReference>
<feature type="transmembrane region" description="Helical" evidence="6">
    <location>
        <begin position="189"/>
        <end position="210"/>
    </location>
</feature>
<evidence type="ECO:0000259" key="7">
    <source>
        <dbReference type="PROSITE" id="PS50850"/>
    </source>
</evidence>
<evidence type="ECO:0000256" key="1">
    <source>
        <dbReference type="ARBA" id="ARBA00004127"/>
    </source>
</evidence>
<dbReference type="GO" id="GO:0061513">
    <property type="term" value="F:glucose 6-phosphate:phosphate antiporter activity"/>
    <property type="evidence" value="ECO:0007669"/>
    <property type="project" value="TreeGrafter"/>
</dbReference>
<keyword evidence="5 6" id="KW-0472">Membrane</keyword>
<feature type="transmembrane region" description="Helical" evidence="6">
    <location>
        <begin position="28"/>
        <end position="45"/>
    </location>
</feature>
<accession>A0A1V3K4Z6</accession>
<dbReference type="PIRSF" id="PIRSF002808">
    <property type="entry name" value="Hexose_phosphate_transp"/>
    <property type="match status" value="1"/>
</dbReference>
<keyword evidence="4 6" id="KW-1133">Transmembrane helix</keyword>
<feature type="transmembrane region" description="Helical" evidence="6">
    <location>
        <begin position="160"/>
        <end position="183"/>
    </location>
</feature>
<reference evidence="8 11" key="2">
    <citation type="journal article" date="2022" name="Microbiol. Spectr.">
        <title>Microbiota of the Pregnant Mouse: Characterization of the Bacterial Communities in the Oral Cavity, Lung, Intestine, and Vagina through Culture and DNA Sequencing.</title>
        <authorList>
            <person name="Greenberg J.M."/>
            <person name="Romero R."/>
            <person name="Winters A.D."/>
            <person name="Galaz J."/>
            <person name="Garcia-Flores V."/>
            <person name="Arenas-Hernandez M."/>
            <person name="Panzer J."/>
            <person name="Shaffer Z."/>
            <person name="Kracht D.J."/>
            <person name="Gomez-Lopez N."/>
            <person name="Theis K.R."/>
        </authorList>
    </citation>
    <scope>NUCLEOTIDE SEQUENCE [LARGE SCALE GENOMIC DNA]</scope>
    <source>
        <strain evidence="8 11">MAC-C1-H1</strain>
    </source>
</reference>
<dbReference type="RefSeq" id="WP_077665073.1">
    <property type="nucleotide sequence ID" value="NZ_JALJCU010000029.1"/>
</dbReference>
<dbReference type="PANTHER" id="PTHR43826:SF2">
    <property type="entry name" value="HEXOSE-6-PHOSPHATE:PHOSPHATE ANTIPORTER"/>
    <property type="match status" value="1"/>
</dbReference>